<feature type="signal peptide" evidence="2">
    <location>
        <begin position="1"/>
        <end position="15"/>
    </location>
</feature>
<dbReference type="AlphaFoldDB" id="A0A8S1KGP8"/>
<gene>
    <name evidence="3" type="ORF">PSON_ATCC_30995.1.T0070355</name>
</gene>
<reference evidence="3" key="1">
    <citation type="submission" date="2021-01" db="EMBL/GenBank/DDBJ databases">
        <authorList>
            <consortium name="Genoscope - CEA"/>
            <person name="William W."/>
        </authorList>
    </citation>
    <scope>NUCLEOTIDE SEQUENCE</scope>
</reference>
<name>A0A8S1KGP8_9CILI</name>
<organism evidence="3 4">
    <name type="scientific">Paramecium sonneborni</name>
    <dbReference type="NCBI Taxonomy" id="65129"/>
    <lineage>
        <taxon>Eukaryota</taxon>
        <taxon>Sar</taxon>
        <taxon>Alveolata</taxon>
        <taxon>Ciliophora</taxon>
        <taxon>Intramacronucleata</taxon>
        <taxon>Oligohymenophorea</taxon>
        <taxon>Peniculida</taxon>
        <taxon>Parameciidae</taxon>
        <taxon>Paramecium</taxon>
    </lineage>
</organism>
<accession>A0A8S1KGP8</accession>
<evidence type="ECO:0000256" key="1">
    <source>
        <dbReference type="SAM" id="MobiDB-lite"/>
    </source>
</evidence>
<evidence type="ECO:0000313" key="4">
    <source>
        <dbReference type="Proteomes" id="UP000692954"/>
    </source>
</evidence>
<evidence type="ECO:0000256" key="2">
    <source>
        <dbReference type="SAM" id="SignalP"/>
    </source>
</evidence>
<dbReference type="EMBL" id="CAJJDN010000007">
    <property type="protein sequence ID" value="CAD8053463.1"/>
    <property type="molecule type" value="Genomic_DNA"/>
</dbReference>
<comment type="caution">
    <text evidence="3">The sequence shown here is derived from an EMBL/GenBank/DDBJ whole genome shotgun (WGS) entry which is preliminary data.</text>
</comment>
<feature type="compositionally biased region" description="Polar residues" evidence="1">
    <location>
        <begin position="74"/>
        <end position="90"/>
    </location>
</feature>
<evidence type="ECO:0008006" key="5">
    <source>
        <dbReference type="Google" id="ProtNLM"/>
    </source>
</evidence>
<proteinExistence type="predicted"/>
<dbReference type="Proteomes" id="UP000692954">
    <property type="component" value="Unassembled WGS sequence"/>
</dbReference>
<feature type="chain" id="PRO_5035764453" description="Transmembrane protein" evidence="2">
    <location>
        <begin position="16"/>
        <end position="126"/>
    </location>
</feature>
<protein>
    <recommendedName>
        <fullName evidence="5">Transmembrane protein</fullName>
    </recommendedName>
</protein>
<keyword evidence="4" id="KW-1185">Reference proteome</keyword>
<keyword evidence="2" id="KW-0732">Signal</keyword>
<feature type="compositionally biased region" description="Low complexity" evidence="1">
    <location>
        <begin position="54"/>
        <end position="65"/>
    </location>
</feature>
<evidence type="ECO:0000313" key="3">
    <source>
        <dbReference type="EMBL" id="CAD8053463.1"/>
    </source>
</evidence>
<sequence length="126" mass="14700">MNFLLFISQYSLVICQCVQNRKLFYNQFMSEDQSETNRMSVKQLPGKSYSMIKTTTPYQQQPSSQRKSEIFARSSLQGEEPNNQQLASEVQQEIKQEQTAQQFGNLIMISITILKFTIKKFNSLLR</sequence>
<feature type="region of interest" description="Disordered" evidence="1">
    <location>
        <begin position="53"/>
        <end position="91"/>
    </location>
</feature>